<dbReference type="EMBL" id="BLZA01000017">
    <property type="protein sequence ID" value="GHJ86170.1"/>
    <property type="molecule type" value="Genomic_DNA"/>
</dbReference>
<keyword evidence="12" id="KW-0539">Nucleus</keyword>
<dbReference type="SMART" id="SM01124">
    <property type="entry name" value="DBR1"/>
    <property type="match status" value="1"/>
</dbReference>
<evidence type="ECO:0000256" key="12">
    <source>
        <dbReference type="ARBA" id="ARBA00023242"/>
    </source>
</evidence>
<keyword evidence="6" id="KW-0507">mRNA processing</keyword>
<evidence type="ECO:0000313" key="15">
    <source>
        <dbReference type="EMBL" id="GHJ86170.1"/>
    </source>
</evidence>
<dbReference type="Proteomes" id="UP000620104">
    <property type="component" value="Unassembled WGS sequence"/>
</dbReference>
<dbReference type="PANTHER" id="PTHR12849">
    <property type="entry name" value="RNA LARIAT DEBRANCHING ENZYME"/>
    <property type="match status" value="1"/>
</dbReference>
<comment type="caution">
    <text evidence="15">The sequence shown here is derived from an EMBL/GenBank/DDBJ whole genome shotgun (WGS) entry which is preliminary data.</text>
</comment>
<accession>A0A8H3YE52</accession>
<comment type="cofactor">
    <cofactor evidence="2">
        <name>Zn(2+)</name>
        <dbReference type="ChEBI" id="CHEBI:29105"/>
    </cofactor>
</comment>
<evidence type="ECO:0000256" key="5">
    <source>
        <dbReference type="ARBA" id="ARBA00006045"/>
    </source>
</evidence>
<reference evidence="15" key="1">
    <citation type="submission" date="2020-07" db="EMBL/GenBank/DDBJ databases">
        <title>Draft Genome Sequence of a Deep-Sea Yeast, Naganishia (Cryptococcus) liquefaciens strain N6.</title>
        <authorList>
            <person name="Han Y.W."/>
            <person name="Kajitani R."/>
            <person name="Morimoto H."/>
            <person name="Parhat M."/>
            <person name="Tsubouchi H."/>
            <person name="Bakenova O."/>
            <person name="Ogata M."/>
            <person name="Argunhan B."/>
            <person name="Aoki R."/>
            <person name="Kajiwara S."/>
            <person name="Itoh T."/>
            <person name="Iwasaki H."/>
        </authorList>
    </citation>
    <scope>NUCLEOTIDE SEQUENCE</scope>
    <source>
        <strain evidence="15">N6</strain>
    </source>
</reference>
<comment type="similarity">
    <text evidence="5">Belongs to the lariat debranching enzyme family.</text>
</comment>
<keyword evidence="10" id="KW-0408">Iron</keyword>
<evidence type="ECO:0000313" key="16">
    <source>
        <dbReference type="Proteomes" id="UP000620104"/>
    </source>
</evidence>
<keyword evidence="7" id="KW-0479">Metal-binding</keyword>
<dbReference type="SUPFAM" id="SSF56300">
    <property type="entry name" value="Metallo-dependent phosphatases"/>
    <property type="match status" value="1"/>
</dbReference>
<keyword evidence="9" id="KW-0862">Zinc</keyword>
<evidence type="ECO:0000256" key="1">
    <source>
        <dbReference type="ARBA" id="ARBA00001936"/>
    </source>
</evidence>
<dbReference type="OrthoDB" id="407609at2759"/>
<evidence type="ECO:0000256" key="10">
    <source>
        <dbReference type="ARBA" id="ARBA00023004"/>
    </source>
</evidence>
<evidence type="ECO:0000256" key="6">
    <source>
        <dbReference type="ARBA" id="ARBA00022664"/>
    </source>
</evidence>
<comment type="cofactor">
    <cofactor evidence="1">
        <name>Mn(2+)</name>
        <dbReference type="ChEBI" id="CHEBI:29035"/>
    </cofactor>
</comment>
<comment type="subcellular location">
    <subcellularLocation>
        <location evidence="4">Nucleus</location>
    </subcellularLocation>
</comment>
<dbReference type="GO" id="GO:0008419">
    <property type="term" value="F:RNA lariat debranching enzyme activity"/>
    <property type="evidence" value="ECO:0007669"/>
    <property type="project" value="TreeGrafter"/>
</dbReference>
<evidence type="ECO:0000259" key="14">
    <source>
        <dbReference type="SMART" id="SM01124"/>
    </source>
</evidence>
<keyword evidence="11" id="KW-0464">Manganese</keyword>
<feature type="domain" description="Lariat debranching enzyme C-terminal" evidence="14">
    <location>
        <begin position="395"/>
        <end position="548"/>
    </location>
</feature>
<dbReference type="PANTHER" id="PTHR12849:SF0">
    <property type="entry name" value="LARIAT DEBRANCHING ENZYME"/>
    <property type="match status" value="1"/>
</dbReference>
<dbReference type="GO" id="GO:0046872">
    <property type="term" value="F:metal ion binding"/>
    <property type="evidence" value="ECO:0007669"/>
    <property type="project" value="UniProtKB-KW"/>
</dbReference>
<dbReference type="InterPro" id="IPR041816">
    <property type="entry name" value="Dbr1_N"/>
</dbReference>
<evidence type="ECO:0000256" key="2">
    <source>
        <dbReference type="ARBA" id="ARBA00001947"/>
    </source>
</evidence>
<name>A0A8H3YE52_9TREE</name>
<keyword evidence="8" id="KW-0378">Hydrolase</keyword>
<gene>
    <name evidence="15" type="ORF">NliqN6_2572</name>
</gene>
<dbReference type="Pfam" id="PF00149">
    <property type="entry name" value="Metallophos"/>
    <property type="match status" value="1"/>
</dbReference>
<organism evidence="15 16">
    <name type="scientific">Naganishia liquefaciens</name>
    <dbReference type="NCBI Taxonomy" id="104408"/>
    <lineage>
        <taxon>Eukaryota</taxon>
        <taxon>Fungi</taxon>
        <taxon>Dikarya</taxon>
        <taxon>Basidiomycota</taxon>
        <taxon>Agaricomycotina</taxon>
        <taxon>Tremellomycetes</taxon>
        <taxon>Filobasidiales</taxon>
        <taxon>Filobasidiaceae</taxon>
        <taxon>Naganishia</taxon>
    </lineage>
</organism>
<feature type="region of interest" description="Disordered" evidence="13">
    <location>
        <begin position="278"/>
        <end position="317"/>
    </location>
</feature>
<evidence type="ECO:0000256" key="13">
    <source>
        <dbReference type="SAM" id="MobiDB-lite"/>
    </source>
</evidence>
<dbReference type="AlphaFoldDB" id="A0A8H3YE52"/>
<evidence type="ECO:0000256" key="9">
    <source>
        <dbReference type="ARBA" id="ARBA00022833"/>
    </source>
</evidence>
<protein>
    <recommendedName>
        <fullName evidence="14">Lariat debranching enzyme C-terminal domain-containing protein</fullName>
    </recommendedName>
</protein>
<dbReference type="InterPro" id="IPR007708">
    <property type="entry name" value="DBR1_C"/>
</dbReference>
<keyword evidence="16" id="KW-1185">Reference proteome</keyword>
<proteinExistence type="inferred from homology"/>
<comment type="cofactor">
    <cofactor evidence="3">
        <name>Fe(2+)</name>
        <dbReference type="ChEBI" id="CHEBI:29033"/>
    </cofactor>
</comment>
<dbReference type="InterPro" id="IPR029052">
    <property type="entry name" value="Metallo-depent_PP-like"/>
</dbReference>
<feature type="compositionally biased region" description="Acidic residues" evidence="13">
    <location>
        <begin position="286"/>
        <end position="300"/>
    </location>
</feature>
<dbReference type="Pfam" id="PF05011">
    <property type="entry name" value="DBR1"/>
    <property type="match status" value="1"/>
</dbReference>
<evidence type="ECO:0000256" key="8">
    <source>
        <dbReference type="ARBA" id="ARBA00022801"/>
    </source>
</evidence>
<evidence type="ECO:0000256" key="7">
    <source>
        <dbReference type="ARBA" id="ARBA00022723"/>
    </source>
</evidence>
<dbReference type="InterPro" id="IPR004843">
    <property type="entry name" value="Calcineurin-like_PHP"/>
</dbReference>
<evidence type="ECO:0000256" key="3">
    <source>
        <dbReference type="ARBA" id="ARBA00001954"/>
    </source>
</evidence>
<dbReference type="CDD" id="cd00844">
    <property type="entry name" value="MPP_Dbr1_N"/>
    <property type="match status" value="1"/>
</dbReference>
<evidence type="ECO:0000256" key="11">
    <source>
        <dbReference type="ARBA" id="ARBA00023211"/>
    </source>
</evidence>
<dbReference type="GO" id="GO:0005634">
    <property type="term" value="C:nucleus"/>
    <property type="evidence" value="ECO:0007669"/>
    <property type="project" value="UniProtKB-SubCell"/>
</dbReference>
<dbReference type="GO" id="GO:0000398">
    <property type="term" value="P:mRNA splicing, via spliceosome"/>
    <property type="evidence" value="ECO:0007669"/>
    <property type="project" value="TreeGrafter"/>
</dbReference>
<evidence type="ECO:0000256" key="4">
    <source>
        <dbReference type="ARBA" id="ARBA00004123"/>
    </source>
</evidence>
<sequence>MRVAIEGCSHGSLHSIYSTIAAADARTNTKTDLLLLCGDFQAIRNVHDFPSMAVPPKYRQLGDFWEYYAGRRAAPVLTVVIGGNHECMAYMWELYHGGWLAPNIYYLGAAGSIYVHSTTEDASLSQGIRLAGLSGIYKSFDYGRGHFERVPFNEKSVKSAYHVREYEVVKLKLLSRRRDKSVIDMFMSHDWPVTITRYGNEERLLRQKPFFREEAKSGTLGSPPALEVLHHLAPAYWFSAHLHVKFAALVAHDKLHRTAPTQNNGPRQENPDEIALYDVPGVGNPDEIDLGMDDSDDEEPNAQQDTKPGSIAVENPDEIDLGIGDSDDEEPCAKQATMTISVPEDPEAPTTLDPIESIDQVADIPDAQVAEDVVHNFAGTAMEEVARVRETILKEDEADGRGFETRFLALDKCGFGRDFIQFMEIPTGGPSTGPPRLQFDPEWLAISRAMHPFLPLGTSALLPTPLQVDTALTEARTWIKENIIDMPFDVQTLENGVTLQPLDIEQVQTFCFTAAPHDAPPEAQQPNQWYTNMQTEAFATFIGVENKVNPLPPGSSSEAV</sequence>